<keyword evidence="2" id="KW-0067">ATP-binding</keyword>
<dbReference type="PRINTS" id="PR00301">
    <property type="entry name" value="HEATSHOCK70"/>
</dbReference>
<keyword evidence="4" id="KW-1185">Reference proteome</keyword>
<dbReference type="CDD" id="cd10170">
    <property type="entry name" value="ASKHA_NBD_HSP70"/>
    <property type="match status" value="1"/>
</dbReference>
<dbReference type="Pfam" id="PF00012">
    <property type="entry name" value="HSP70"/>
    <property type="match status" value="1"/>
</dbReference>
<reference evidence="3 4" key="1">
    <citation type="submission" date="2024-04" db="EMBL/GenBank/DDBJ databases">
        <title>Phyllosticta paracitricarpa is synonymous to the EU quarantine fungus P. citricarpa based on phylogenomic analyses.</title>
        <authorList>
            <consortium name="Lawrence Berkeley National Laboratory"/>
            <person name="Van Ingen-Buijs V.A."/>
            <person name="Van Westerhoven A.C."/>
            <person name="Haridas S."/>
            <person name="Skiadas P."/>
            <person name="Martin F."/>
            <person name="Groenewald J.Z."/>
            <person name="Crous P.W."/>
            <person name="Seidl M.F."/>
        </authorList>
    </citation>
    <scope>NUCLEOTIDE SEQUENCE [LARGE SCALE GENOMIC DNA]</scope>
    <source>
        <strain evidence="3 4">CBS 122670</strain>
    </source>
</reference>
<evidence type="ECO:0008006" key="5">
    <source>
        <dbReference type="Google" id="ProtNLM"/>
    </source>
</evidence>
<organism evidence="3 4">
    <name type="scientific">Phyllosticta citricarpa</name>
    <dbReference type="NCBI Taxonomy" id="55181"/>
    <lineage>
        <taxon>Eukaryota</taxon>
        <taxon>Fungi</taxon>
        <taxon>Dikarya</taxon>
        <taxon>Ascomycota</taxon>
        <taxon>Pezizomycotina</taxon>
        <taxon>Dothideomycetes</taxon>
        <taxon>Dothideomycetes incertae sedis</taxon>
        <taxon>Botryosphaeriales</taxon>
        <taxon>Phyllostictaceae</taxon>
        <taxon>Phyllosticta</taxon>
    </lineage>
</organism>
<evidence type="ECO:0000313" key="4">
    <source>
        <dbReference type="Proteomes" id="UP001365128"/>
    </source>
</evidence>
<gene>
    <name evidence="3" type="ORF">IWX46DRAFT_532134</name>
</gene>
<evidence type="ECO:0000256" key="1">
    <source>
        <dbReference type="ARBA" id="ARBA00022741"/>
    </source>
</evidence>
<dbReference type="PANTHER" id="PTHR14187:SF81">
    <property type="entry name" value="HSP70 FAMILY PROTEIN (AFU_ORTHOLOGUE AFUA_4G14040)"/>
    <property type="match status" value="1"/>
</dbReference>
<dbReference type="Gene3D" id="3.90.640.10">
    <property type="entry name" value="Actin, Chain A, domain 4"/>
    <property type="match status" value="1"/>
</dbReference>
<evidence type="ECO:0000256" key="2">
    <source>
        <dbReference type="ARBA" id="ARBA00022840"/>
    </source>
</evidence>
<proteinExistence type="predicted"/>
<dbReference type="EMBL" id="JBBPDW010000039">
    <property type="protein sequence ID" value="KAK7535590.1"/>
    <property type="molecule type" value="Genomic_DNA"/>
</dbReference>
<name>A0ABR1LNN5_9PEZI</name>
<keyword evidence="1" id="KW-0547">Nucleotide-binding</keyword>
<dbReference type="Proteomes" id="UP001365128">
    <property type="component" value="Unassembled WGS sequence"/>
</dbReference>
<dbReference type="PANTHER" id="PTHR14187">
    <property type="entry name" value="ALPHA KINASE/ELONGATION FACTOR 2 KINASE"/>
    <property type="match status" value="1"/>
</dbReference>
<dbReference type="SUPFAM" id="SSF53067">
    <property type="entry name" value="Actin-like ATPase domain"/>
    <property type="match status" value="2"/>
</dbReference>
<protein>
    <recommendedName>
        <fullName evidence="5">Actin-like ATPase domain-containing protein</fullName>
    </recommendedName>
</protein>
<sequence length="616" mass="67996">MAESGPKIIVGVDYGTTYSGISYVTSNANSIDQIEIINTWPNCDEVVSKVPTRIAYASENSGFSSDKWGFAVPSSSVSYTWTKLLLDSNASLTKYDDPSLRDLFGEGMMRLPRHKTAKQVCADYLKALYEHMVQTLCKRFGDGVYETMPIDLWLTVPAIWSDAAKDATRSAATFAGFGSRSFDRICVISEPEAAALAALKPHLDMNSVDPIRAGEAVLVCDCGGGTVDITTYRIISTQPTLTFEELADCVGTGGKCGSTYIDRNFNSWMATTFGEAYTSLPAKRRGPGSTFMRTFEAAKRTFGSTSMGREDVEIDHINMHAPPSPNYDPDEATVIISWYKMKSFFDPVIKEIIQLVGSQVDLAKQAGQDISRIILVGGFGNSDYLNERMAAWCAQIGGNIKLTCPPQSQAAVVRGAAIRGLEGIRPVTRLARRHYGYSVCMPFRRGIDPEDKSYIDRFDGRKMCRDRIDWPVSKVSPRSCDFNTSTLTFKQGEVINSSTEIGLHLAKNIDKDQVPEAMITLYACPRDTPPEHIGNQSAEKVGQVHVRFSSSDFDNADKRFNESMGEDVYRFNLTVKMNMNAEEGILKFKTFAYGKPAGETSIDYHQIEAGAPMSRP</sequence>
<dbReference type="Gene3D" id="3.30.420.40">
    <property type="match status" value="2"/>
</dbReference>
<evidence type="ECO:0000313" key="3">
    <source>
        <dbReference type="EMBL" id="KAK7535590.1"/>
    </source>
</evidence>
<dbReference type="InterPro" id="IPR013126">
    <property type="entry name" value="Hsp_70_fam"/>
</dbReference>
<comment type="caution">
    <text evidence="3">The sequence shown here is derived from an EMBL/GenBank/DDBJ whole genome shotgun (WGS) entry which is preliminary data.</text>
</comment>
<dbReference type="InterPro" id="IPR043129">
    <property type="entry name" value="ATPase_NBD"/>
</dbReference>
<accession>A0ABR1LNN5</accession>